<dbReference type="InParanoid" id="A0A2T3B8A8"/>
<evidence type="ECO:0000313" key="3">
    <source>
        <dbReference type="Proteomes" id="UP000241818"/>
    </source>
</evidence>
<dbReference type="EMBL" id="KZ679008">
    <property type="protein sequence ID" value="PSS23104.1"/>
    <property type="molecule type" value="Genomic_DNA"/>
</dbReference>
<evidence type="ECO:0000256" key="1">
    <source>
        <dbReference type="SAM" id="MobiDB-lite"/>
    </source>
</evidence>
<proteinExistence type="predicted"/>
<keyword evidence="3" id="KW-1185">Reference proteome</keyword>
<organism evidence="2 3">
    <name type="scientific">Amorphotheca resinae ATCC 22711</name>
    <dbReference type="NCBI Taxonomy" id="857342"/>
    <lineage>
        <taxon>Eukaryota</taxon>
        <taxon>Fungi</taxon>
        <taxon>Dikarya</taxon>
        <taxon>Ascomycota</taxon>
        <taxon>Pezizomycotina</taxon>
        <taxon>Leotiomycetes</taxon>
        <taxon>Helotiales</taxon>
        <taxon>Amorphothecaceae</taxon>
        <taxon>Amorphotheca</taxon>
    </lineage>
</organism>
<reference evidence="2 3" key="1">
    <citation type="journal article" date="2018" name="New Phytol.">
        <title>Comparative genomics and transcriptomics depict ericoid mycorrhizal fungi as versatile saprotrophs and plant mutualists.</title>
        <authorList>
            <person name="Martino E."/>
            <person name="Morin E."/>
            <person name="Grelet G.A."/>
            <person name="Kuo A."/>
            <person name="Kohler A."/>
            <person name="Daghino S."/>
            <person name="Barry K.W."/>
            <person name="Cichocki N."/>
            <person name="Clum A."/>
            <person name="Dockter R.B."/>
            <person name="Hainaut M."/>
            <person name="Kuo R.C."/>
            <person name="LaButti K."/>
            <person name="Lindahl B.D."/>
            <person name="Lindquist E.A."/>
            <person name="Lipzen A."/>
            <person name="Khouja H.R."/>
            <person name="Magnuson J."/>
            <person name="Murat C."/>
            <person name="Ohm R.A."/>
            <person name="Singer S.W."/>
            <person name="Spatafora J.W."/>
            <person name="Wang M."/>
            <person name="Veneault-Fourrey C."/>
            <person name="Henrissat B."/>
            <person name="Grigoriev I.V."/>
            <person name="Martin F.M."/>
            <person name="Perotto S."/>
        </authorList>
    </citation>
    <scope>NUCLEOTIDE SEQUENCE [LARGE SCALE GENOMIC DNA]</scope>
    <source>
        <strain evidence="2 3">ATCC 22711</strain>
    </source>
</reference>
<feature type="compositionally biased region" description="Low complexity" evidence="1">
    <location>
        <begin position="103"/>
        <end position="118"/>
    </location>
</feature>
<name>A0A2T3B8A8_AMORE</name>
<protein>
    <submittedName>
        <fullName evidence="2">Uncharacterized protein</fullName>
    </submittedName>
</protein>
<evidence type="ECO:0000313" key="2">
    <source>
        <dbReference type="EMBL" id="PSS23104.1"/>
    </source>
</evidence>
<accession>A0A2T3B8A8</accession>
<gene>
    <name evidence="2" type="ORF">M430DRAFT_33689</name>
</gene>
<dbReference type="AlphaFoldDB" id="A0A2T3B8A8"/>
<dbReference type="Proteomes" id="UP000241818">
    <property type="component" value="Unassembled WGS sequence"/>
</dbReference>
<feature type="region of interest" description="Disordered" evidence="1">
    <location>
        <begin position="85"/>
        <end position="119"/>
    </location>
</feature>
<sequence length="148" mass="16057">MMFARRLSPKPAGNKSPCSNICYSSSVVLSVTLPSTATVARRPSHIDIPDIPRSPVHVRMIHDKQHVSHGLCQLAPPVVPFIHTVSPTRQRHSASPPSPPEPRVSSSRLLSNSPFDYSPSPPDPNLPLFCYLSSRTFGAHALFSAATT</sequence>
<dbReference type="RefSeq" id="XP_024723150.1">
    <property type="nucleotide sequence ID" value="XM_024866417.1"/>
</dbReference>
<dbReference type="GeneID" id="36574498"/>